<keyword evidence="2" id="KW-1185">Reference proteome</keyword>
<evidence type="ECO:0000313" key="1">
    <source>
        <dbReference type="EMBL" id="KAK7686208.1"/>
    </source>
</evidence>
<organism evidence="1 2">
    <name type="scientific">Cerrena zonata</name>
    <dbReference type="NCBI Taxonomy" id="2478898"/>
    <lineage>
        <taxon>Eukaryota</taxon>
        <taxon>Fungi</taxon>
        <taxon>Dikarya</taxon>
        <taxon>Basidiomycota</taxon>
        <taxon>Agaricomycotina</taxon>
        <taxon>Agaricomycetes</taxon>
        <taxon>Polyporales</taxon>
        <taxon>Cerrenaceae</taxon>
        <taxon>Cerrena</taxon>
    </lineage>
</organism>
<comment type="caution">
    <text evidence="1">The sequence shown here is derived from an EMBL/GenBank/DDBJ whole genome shotgun (WGS) entry which is preliminary data.</text>
</comment>
<protein>
    <submittedName>
        <fullName evidence="1">Uncharacterized protein</fullName>
    </submittedName>
</protein>
<accession>A0AAW0G8B0</accession>
<proteinExistence type="predicted"/>
<reference evidence="1 2" key="1">
    <citation type="submission" date="2022-09" db="EMBL/GenBank/DDBJ databases">
        <authorList>
            <person name="Palmer J.M."/>
        </authorList>
    </citation>
    <scope>NUCLEOTIDE SEQUENCE [LARGE SCALE GENOMIC DNA]</scope>
    <source>
        <strain evidence="1 2">DSM 7382</strain>
    </source>
</reference>
<dbReference type="Proteomes" id="UP001385951">
    <property type="component" value="Unassembled WGS sequence"/>
</dbReference>
<evidence type="ECO:0000313" key="2">
    <source>
        <dbReference type="Proteomes" id="UP001385951"/>
    </source>
</evidence>
<sequence length="105" mass="11765">MITHCTRVMSDVPSLIELVSDIGEHTIQMSTFMVLIILFRTSLACLQHQPSLISMACARTCSVDTPSSVTDPLDIISTETLQFTFGERTIQMSTFVTSWFYVLLI</sequence>
<dbReference type="EMBL" id="JASBNA010000017">
    <property type="protein sequence ID" value="KAK7686208.1"/>
    <property type="molecule type" value="Genomic_DNA"/>
</dbReference>
<dbReference type="AlphaFoldDB" id="A0AAW0G8B0"/>
<name>A0AAW0G8B0_9APHY</name>
<gene>
    <name evidence="1" type="ORF">QCA50_010428</name>
</gene>